<dbReference type="InterPro" id="IPR000210">
    <property type="entry name" value="BTB/POZ_dom"/>
</dbReference>
<dbReference type="AlphaFoldDB" id="A0A507BX88"/>
<evidence type="ECO:0000313" key="3">
    <source>
        <dbReference type="Proteomes" id="UP000317494"/>
    </source>
</evidence>
<reference evidence="2 3" key="1">
    <citation type="journal article" date="2019" name="Sci. Rep.">
        <title>Comparative genomics of chytrid fungi reveal insights into the obligate biotrophic and pathogenic lifestyle of Synchytrium endobioticum.</title>
        <authorList>
            <person name="van de Vossenberg B.T.L.H."/>
            <person name="Warris S."/>
            <person name="Nguyen H.D.T."/>
            <person name="van Gent-Pelzer M.P.E."/>
            <person name="Joly D.L."/>
            <person name="van de Geest H.C."/>
            <person name="Bonants P.J.M."/>
            <person name="Smith D.S."/>
            <person name="Levesque C.A."/>
            <person name="van der Lee T.A.J."/>
        </authorList>
    </citation>
    <scope>NUCLEOTIDE SEQUENCE [LARGE SCALE GENOMIC DNA]</scope>
    <source>
        <strain evidence="2 3">MB42</strain>
    </source>
</reference>
<accession>A0A507BX88</accession>
<comment type="caution">
    <text evidence="2">The sequence shown here is derived from an EMBL/GenBank/DDBJ whole genome shotgun (WGS) entry which is preliminary data.</text>
</comment>
<gene>
    <name evidence="2" type="ORF">SeMB42_g07411</name>
</gene>
<dbReference type="Gene3D" id="3.30.710.10">
    <property type="entry name" value="Potassium Channel Kv1.1, Chain A"/>
    <property type="match status" value="1"/>
</dbReference>
<protein>
    <recommendedName>
        <fullName evidence="1">BTB domain-containing protein</fullName>
    </recommendedName>
</protein>
<evidence type="ECO:0000259" key="1">
    <source>
        <dbReference type="PROSITE" id="PS50097"/>
    </source>
</evidence>
<dbReference type="EMBL" id="QEAN01000519">
    <property type="protein sequence ID" value="TPX33940.1"/>
    <property type="molecule type" value="Genomic_DNA"/>
</dbReference>
<dbReference type="InterPro" id="IPR011333">
    <property type="entry name" value="SKP1/BTB/POZ_sf"/>
</dbReference>
<dbReference type="Proteomes" id="UP000317494">
    <property type="component" value="Unassembled WGS sequence"/>
</dbReference>
<sequence length="415" mass="47104">MDQHTETIFIDSSYKYNQNNPWLTMKPRLVLAHRDHSNHLSATCTYTPAGTFNIRIKVNKPKTISHCAIVLDMPDHESLEIAPSLARSSTHTIYAVYNATFNVNQTFIKDSTFTHTTHHDAHGTFHLRFKVVVASPSYEAPTRAPGSLFMLFSEAYSDATVEVGNTNVVIPVSSGILLQASRVFANQFATSPRDSRWILRLRDTSEVAVRAMIEYAYLHRVEGLASMAWQEKLQLYELSKIYEVDALYRLVVGAIVDSDMSDTTIFKIIEVFYRYSDIDLLQECRDYLLRHSAAMPEEIFVQGLSHPAGRVVICEVNRRLWLSNKHLQGRVEDLMDAYRYMISQAERLSVSDSKSVTIRDEFTDVVSPSTNLHERTGGALVLVRPKKASLWKVDVSCEWEWWCSLVSVVAEGLAS</sequence>
<keyword evidence="3" id="KW-1185">Reference proteome</keyword>
<dbReference type="VEuPathDB" id="FungiDB:SeMB42_g07411"/>
<evidence type="ECO:0000313" key="2">
    <source>
        <dbReference type="EMBL" id="TPX33940.1"/>
    </source>
</evidence>
<dbReference type="Pfam" id="PF00651">
    <property type="entry name" value="BTB"/>
    <property type="match status" value="1"/>
</dbReference>
<name>A0A507BX88_9FUNG</name>
<feature type="domain" description="BTB" evidence="1">
    <location>
        <begin position="157"/>
        <end position="222"/>
    </location>
</feature>
<dbReference type="SUPFAM" id="SSF54695">
    <property type="entry name" value="POZ domain"/>
    <property type="match status" value="1"/>
</dbReference>
<proteinExistence type="predicted"/>
<organism evidence="2 3">
    <name type="scientific">Synchytrium endobioticum</name>
    <dbReference type="NCBI Taxonomy" id="286115"/>
    <lineage>
        <taxon>Eukaryota</taxon>
        <taxon>Fungi</taxon>
        <taxon>Fungi incertae sedis</taxon>
        <taxon>Chytridiomycota</taxon>
        <taxon>Chytridiomycota incertae sedis</taxon>
        <taxon>Chytridiomycetes</taxon>
        <taxon>Synchytriales</taxon>
        <taxon>Synchytriaceae</taxon>
        <taxon>Synchytrium</taxon>
    </lineage>
</organism>
<dbReference type="PROSITE" id="PS50097">
    <property type="entry name" value="BTB"/>
    <property type="match status" value="1"/>
</dbReference>